<dbReference type="EMBL" id="GL883090">
    <property type="protein sequence ID" value="EGG12591.1"/>
    <property type="molecule type" value="Genomic_DNA"/>
</dbReference>
<keyword evidence="1" id="KW-0472">Membrane</keyword>
<evidence type="ECO:0000313" key="2">
    <source>
        <dbReference type="EMBL" id="EGG12591.1"/>
    </source>
</evidence>
<reference evidence="3" key="1">
    <citation type="journal article" date="2011" name="Proc. Natl. Acad. Sci. U.S.A.">
        <title>Obligate biotrophy features unraveled by the genomic analysis of rust fungi.</title>
        <authorList>
            <person name="Duplessis S."/>
            <person name="Cuomo C.A."/>
            <person name="Lin Y.-C."/>
            <person name="Aerts A."/>
            <person name="Tisserant E."/>
            <person name="Veneault-Fourrey C."/>
            <person name="Joly D.L."/>
            <person name="Hacquard S."/>
            <person name="Amselem J."/>
            <person name="Cantarel B.L."/>
            <person name="Chiu R."/>
            <person name="Coutinho P.M."/>
            <person name="Feau N."/>
            <person name="Field M."/>
            <person name="Frey P."/>
            <person name="Gelhaye E."/>
            <person name="Goldberg J."/>
            <person name="Grabherr M.G."/>
            <person name="Kodira C.D."/>
            <person name="Kohler A."/>
            <person name="Kuees U."/>
            <person name="Lindquist E.A."/>
            <person name="Lucas S.M."/>
            <person name="Mago R."/>
            <person name="Mauceli E."/>
            <person name="Morin E."/>
            <person name="Murat C."/>
            <person name="Pangilinan J.L."/>
            <person name="Park R."/>
            <person name="Pearson M."/>
            <person name="Quesneville H."/>
            <person name="Rouhier N."/>
            <person name="Sakthikumar S."/>
            <person name="Salamov A.A."/>
            <person name="Schmutz J."/>
            <person name="Selles B."/>
            <person name="Shapiro H."/>
            <person name="Tanguay P."/>
            <person name="Tuskan G.A."/>
            <person name="Henrissat B."/>
            <person name="Van de Peer Y."/>
            <person name="Rouze P."/>
            <person name="Ellis J.G."/>
            <person name="Dodds P.N."/>
            <person name="Schein J.E."/>
            <person name="Zhong S."/>
            <person name="Hamelin R.C."/>
            <person name="Grigoriev I.V."/>
            <person name="Szabo L.J."/>
            <person name="Martin F."/>
        </authorList>
    </citation>
    <scope>NUCLEOTIDE SEQUENCE [LARGE SCALE GENOMIC DNA]</scope>
    <source>
        <strain evidence="3">98AG31 / pathotype 3-4-7</strain>
    </source>
</reference>
<proteinExistence type="predicted"/>
<feature type="transmembrane region" description="Helical" evidence="1">
    <location>
        <begin position="20"/>
        <end position="43"/>
    </location>
</feature>
<dbReference type="GeneID" id="18931516"/>
<evidence type="ECO:0000256" key="1">
    <source>
        <dbReference type="SAM" id="Phobius"/>
    </source>
</evidence>
<dbReference type="Proteomes" id="UP000001072">
    <property type="component" value="Unassembled WGS sequence"/>
</dbReference>
<keyword evidence="1" id="KW-1133">Transmembrane helix</keyword>
<gene>
    <name evidence="2" type="ORF">MELLADRAFT_70384</name>
</gene>
<dbReference type="OrthoDB" id="2504055at2759"/>
<dbReference type="AlphaFoldDB" id="F4R397"/>
<accession>F4R397</accession>
<organism evidence="3">
    <name type="scientific">Melampsora larici-populina (strain 98AG31 / pathotype 3-4-7)</name>
    <name type="common">Poplar leaf rust fungus</name>
    <dbReference type="NCBI Taxonomy" id="747676"/>
    <lineage>
        <taxon>Eukaryota</taxon>
        <taxon>Fungi</taxon>
        <taxon>Dikarya</taxon>
        <taxon>Basidiomycota</taxon>
        <taxon>Pucciniomycotina</taxon>
        <taxon>Pucciniomycetes</taxon>
        <taxon>Pucciniales</taxon>
        <taxon>Melampsoraceae</taxon>
        <taxon>Melampsora</taxon>
    </lineage>
</organism>
<dbReference type="KEGG" id="mlr:MELLADRAFT_70384"/>
<name>F4R397_MELLP</name>
<sequence>MSVILRWTLQALGEGILLNSRYICFGLMIFQVILLCAFSSATWRIMDALWSQVRTLRECASRRRLLSAAINQNVRQETPTLEELTDQIHLCHRGSVWNAEVTDSLWQSSLFEDRREDWEKIDELILKQKHASLRRYASNALCQATLIIVTVSAYLSLTMITVTNALDVPRRTRLLDFQVIVVVWQNVIWNCGLGISLGVISCIMVFSPTPAPIQEEHALKSLYDEDS</sequence>
<protein>
    <submittedName>
        <fullName evidence="2">Uncharacterized protein</fullName>
    </submittedName>
</protein>
<feature type="transmembrane region" description="Helical" evidence="1">
    <location>
        <begin position="136"/>
        <end position="157"/>
    </location>
</feature>
<keyword evidence="1" id="KW-0812">Transmembrane</keyword>
<dbReference type="HOGENOM" id="CLU_033560_0_0_1"/>
<keyword evidence="3" id="KW-1185">Reference proteome</keyword>
<dbReference type="VEuPathDB" id="FungiDB:MELLADRAFT_70384"/>
<dbReference type="RefSeq" id="XP_007403529.1">
    <property type="nucleotide sequence ID" value="XM_007403467.1"/>
</dbReference>
<feature type="transmembrane region" description="Helical" evidence="1">
    <location>
        <begin position="177"/>
        <end position="206"/>
    </location>
</feature>
<dbReference type="InParanoid" id="F4R397"/>
<evidence type="ECO:0000313" key="3">
    <source>
        <dbReference type="Proteomes" id="UP000001072"/>
    </source>
</evidence>